<feature type="domain" description="Phasin" evidence="1">
    <location>
        <begin position="50"/>
        <end position="142"/>
    </location>
</feature>
<evidence type="ECO:0000313" key="2">
    <source>
        <dbReference type="EMBL" id="MBB4797044.1"/>
    </source>
</evidence>
<dbReference type="Proteomes" id="UP000539957">
    <property type="component" value="Unassembled WGS sequence"/>
</dbReference>
<comment type="caution">
    <text evidence="2">The sequence shown here is derived from an EMBL/GenBank/DDBJ whole genome shotgun (WGS) entry which is preliminary data.</text>
</comment>
<dbReference type="AlphaFoldDB" id="A0A7W7N381"/>
<reference evidence="2 3" key="1">
    <citation type="submission" date="2020-08" db="EMBL/GenBank/DDBJ databases">
        <title>Functional genomics of gut bacteria from endangered species of beetles.</title>
        <authorList>
            <person name="Carlos-Shanley C."/>
        </authorList>
    </citation>
    <scope>NUCLEOTIDE SEQUENCE [LARGE SCALE GENOMIC DNA]</scope>
    <source>
        <strain evidence="2 3">S00123</strain>
    </source>
</reference>
<dbReference type="InterPro" id="IPR018968">
    <property type="entry name" value="Phasin"/>
</dbReference>
<organism evidence="2 3">
    <name type="scientific">Brevundimonas bullata</name>
    <dbReference type="NCBI Taxonomy" id="13160"/>
    <lineage>
        <taxon>Bacteria</taxon>
        <taxon>Pseudomonadati</taxon>
        <taxon>Pseudomonadota</taxon>
        <taxon>Alphaproteobacteria</taxon>
        <taxon>Caulobacterales</taxon>
        <taxon>Caulobacteraceae</taxon>
        <taxon>Brevundimonas</taxon>
    </lineage>
</organism>
<evidence type="ECO:0000259" key="1">
    <source>
        <dbReference type="Pfam" id="PF09361"/>
    </source>
</evidence>
<sequence length="153" mass="15833">MTPIDRAARTIRAGQETAEASAQVIARRLTIMGEAMANPLRADHAELGRMGSEKVEALTASAGAVAAGAMDLADQGRRIADREGAEASAHMTRLASADSLAGAAALQAAWGMGVWSRALSDSWTMGESMLKLQAKALSPIHAAAVANAKRLKP</sequence>
<keyword evidence="3" id="KW-1185">Reference proteome</keyword>
<dbReference type="Pfam" id="PF09361">
    <property type="entry name" value="Phasin_2"/>
    <property type="match status" value="1"/>
</dbReference>
<gene>
    <name evidence="2" type="ORF">HNP32_000758</name>
</gene>
<name>A0A7W7N381_9CAUL</name>
<proteinExistence type="predicted"/>
<dbReference type="RefSeq" id="WP_184267187.1">
    <property type="nucleotide sequence ID" value="NZ_JACHKY010000001.1"/>
</dbReference>
<evidence type="ECO:0000313" key="3">
    <source>
        <dbReference type="Proteomes" id="UP000539957"/>
    </source>
</evidence>
<accession>A0A7W7N381</accession>
<dbReference type="EMBL" id="JACHKY010000001">
    <property type="protein sequence ID" value="MBB4797044.1"/>
    <property type="molecule type" value="Genomic_DNA"/>
</dbReference>
<protein>
    <recommendedName>
        <fullName evidence="1">Phasin domain-containing protein</fullName>
    </recommendedName>
</protein>